<dbReference type="EMBL" id="JAFHKU010000132">
    <property type="protein sequence ID" value="MBN3559381.1"/>
    <property type="molecule type" value="Genomic_DNA"/>
</dbReference>
<dbReference type="Proteomes" id="UP000584663">
    <property type="component" value="Unassembled WGS sequence"/>
</dbReference>
<keyword evidence="1" id="KW-0812">Transmembrane</keyword>
<keyword evidence="1" id="KW-1133">Transmembrane helix</keyword>
<keyword evidence="4" id="KW-1185">Reference proteome</keyword>
<sequence>MRLQPEMKRYTRRLLVTMTLYAIALIGANMWFRHAPPSGPLAYLVAILPALPIMGVFVVIGRLLVEMRDEYVRMLLVRQSLIATGFALSVSTAWGFLEGFGLVEHTQGYWTTVLWFGGLGLGGCFNALTEWRTRA</sequence>
<dbReference type="EMBL" id="JACHNX010000003">
    <property type="protein sequence ID" value="MBB4608992.1"/>
    <property type="molecule type" value="Genomic_DNA"/>
</dbReference>
<organism evidence="3 5">
    <name type="scientific">Sphingomonas yabuuchiae</name>
    <dbReference type="NCBI Taxonomy" id="172044"/>
    <lineage>
        <taxon>Bacteria</taxon>
        <taxon>Pseudomonadati</taxon>
        <taxon>Pseudomonadota</taxon>
        <taxon>Alphaproteobacteria</taxon>
        <taxon>Sphingomonadales</taxon>
        <taxon>Sphingomonadaceae</taxon>
        <taxon>Sphingomonas</taxon>
    </lineage>
</organism>
<feature type="transmembrane region" description="Helical" evidence="1">
    <location>
        <begin position="44"/>
        <end position="64"/>
    </location>
</feature>
<comment type="caution">
    <text evidence="3">The sequence shown here is derived from an EMBL/GenBank/DDBJ whole genome shotgun (WGS) entry which is preliminary data.</text>
</comment>
<evidence type="ECO:0000313" key="5">
    <source>
        <dbReference type="Proteomes" id="UP000704529"/>
    </source>
</evidence>
<dbReference type="AlphaFoldDB" id="A0AA41A2X2"/>
<dbReference type="Proteomes" id="UP000704529">
    <property type="component" value="Unassembled WGS sequence"/>
</dbReference>
<protein>
    <recommendedName>
        <fullName evidence="6">Transmembrane protein</fullName>
    </recommendedName>
</protein>
<feature type="transmembrane region" description="Helical" evidence="1">
    <location>
        <begin position="76"/>
        <end position="97"/>
    </location>
</feature>
<keyword evidence="1" id="KW-0472">Membrane</keyword>
<evidence type="ECO:0008006" key="6">
    <source>
        <dbReference type="Google" id="ProtNLM"/>
    </source>
</evidence>
<name>A0AA41A2X2_9SPHN</name>
<evidence type="ECO:0000313" key="4">
    <source>
        <dbReference type="Proteomes" id="UP000584663"/>
    </source>
</evidence>
<accession>A0AA41A2X2</accession>
<reference evidence="3" key="2">
    <citation type="submission" date="2021-01" db="EMBL/GenBank/DDBJ databases">
        <title>Genome Sequencing of Type Strains.</title>
        <authorList>
            <person name="Lemaire J.F."/>
            <person name="Inderbitzin P."/>
            <person name="Collins S.B."/>
            <person name="Wespe N."/>
            <person name="Knight-Connoni V."/>
        </authorList>
    </citation>
    <scope>NUCLEOTIDE SEQUENCE</scope>
    <source>
        <strain evidence="3">DSM 14562</strain>
    </source>
</reference>
<feature type="transmembrane region" description="Helical" evidence="1">
    <location>
        <begin position="12"/>
        <end position="32"/>
    </location>
</feature>
<proteinExistence type="predicted"/>
<evidence type="ECO:0000313" key="3">
    <source>
        <dbReference type="EMBL" id="MBN3559381.1"/>
    </source>
</evidence>
<reference evidence="2 4" key="1">
    <citation type="submission" date="2020-08" db="EMBL/GenBank/DDBJ databases">
        <title>Genomic Encyclopedia of Type Strains, Phase IV (KMG-IV): sequencing the most valuable type-strain genomes for metagenomic binning, comparative biology and taxonomic classification.</title>
        <authorList>
            <person name="Goeker M."/>
        </authorList>
    </citation>
    <scope>NUCLEOTIDE SEQUENCE [LARGE SCALE GENOMIC DNA]</scope>
    <source>
        <strain evidence="2 4">DSM 14562</strain>
    </source>
</reference>
<evidence type="ECO:0000256" key="1">
    <source>
        <dbReference type="SAM" id="Phobius"/>
    </source>
</evidence>
<dbReference type="RefSeq" id="WP_184104868.1">
    <property type="nucleotide sequence ID" value="NZ_JACHNX010000003.1"/>
</dbReference>
<feature type="transmembrane region" description="Helical" evidence="1">
    <location>
        <begin position="109"/>
        <end position="128"/>
    </location>
</feature>
<gene>
    <name evidence="2" type="ORF">GGQ89_001199</name>
    <name evidence="3" type="ORF">JYA60_14215</name>
</gene>
<evidence type="ECO:0000313" key="2">
    <source>
        <dbReference type="EMBL" id="MBB4608992.1"/>
    </source>
</evidence>